<proteinExistence type="predicted"/>
<accession>A0AAV6V0X3</accession>
<evidence type="ECO:0000313" key="2">
    <source>
        <dbReference type="Proteomes" id="UP000827092"/>
    </source>
</evidence>
<evidence type="ECO:0000313" key="1">
    <source>
        <dbReference type="EMBL" id="KAG8189498.1"/>
    </source>
</evidence>
<name>A0AAV6V0X3_9ARAC</name>
<protein>
    <submittedName>
        <fullName evidence="1">Uncharacterized protein</fullName>
    </submittedName>
</protein>
<organism evidence="1 2">
    <name type="scientific">Oedothorax gibbosus</name>
    <dbReference type="NCBI Taxonomy" id="931172"/>
    <lineage>
        <taxon>Eukaryota</taxon>
        <taxon>Metazoa</taxon>
        <taxon>Ecdysozoa</taxon>
        <taxon>Arthropoda</taxon>
        <taxon>Chelicerata</taxon>
        <taxon>Arachnida</taxon>
        <taxon>Araneae</taxon>
        <taxon>Araneomorphae</taxon>
        <taxon>Entelegynae</taxon>
        <taxon>Araneoidea</taxon>
        <taxon>Linyphiidae</taxon>
        <taxon>Erigoninae</taxon>
        <taxon>Oedothorax</taxon>
    </lineage>
</organism>
<sequence length="128" mass="13930">MDDNGPPMVCLRHSFPKPSNSTCFRFGATSKTLANLTSPAPMADYPPMSPPQKVDALFQPNPPTDPSVVHGSRETRGCTMGTSGPSFVPFFLSRFCPARDLCWVPRDKGTARGPCLRLDLVLKSVSNF</sequence>
<keyword evidence="2" id="KW-1185">Reference proteome</keyword>
<gene>
    <name evidence="1" type="ORF">JTE90_008460</name>
</gene>
<dbReference type="Proteomes" id="UP000827092">
    <property type="component" value="Unassembled WGS sequence"/>
</dbReference>
<comment type="caution">
    <text evidence="1">The sequence shown here is derived from an EMBL/GenBank/DDBJ whole genome shotgun (WGS) entry which is preliminary data.</text>
</comment>
<dbReference type="AlphaFoldDB" id="A0AAV6V0X3"/>
<reference evidence="1 2" key="1">
    <citation type="journal article" date="2022" name="Nat. Ecol. Evol.">
        <title>A masculinizing supergene underlies an exaggerated male reproductive morph in a spider.</title>
        <authorList>
            <person name="Hendrickx F."/>
            <person name="De Corte Z."/>
            <person name="Sonet G."/>
            <person name="Van Belleghem S.M."/>
            <person name="Kostlbacher S."/>
            <person name="Vangestel C."/>
        </authorList>
    </citation>
    <scope>NUCLEOTIDE SEQUENCE [LARGE SCALE GENOMIC DNA]</scope>
    <source>
        <strain evidence="1">W744_W776</strain>
    </source>
</reference>
<dbReference type="EMBL" id="JAFNEN010000213">
    <property type="protein sequence ID" value="KAG8189498.1"/>
    <property type="molecule type" value="Genomic_DNA"/>
</dbReference>